<keyword evidence="1" id="KW-0472">Membrane</keyword>
<organism evidence="2 3">
    <name type="scientific">Kordiimonas lacus</name>
    <dbReference type="NCBI Taxonomy" id="637679"/>
    <lineage>
        <taxon>Bacteria</taxon>
        <taxon>Pseudomonadati</taxon>
        <taxon>Pseudomonadota</taxon>
        <taxon>Alphaproteobacteria</taxon>
        <taxon>Kordiimonadales</taxon>
        <taxon>Kordiimonadaceae</taxon>
        <taxon>Kordiimonas</taxon>
    </lineage>
</organism>
<evidence type="ECO:0000313" key="3">
    <source>
        <dbReference type="Proteomes" id="UP000183685"/>
    </source>
</evidence>
<name>A0A1G6WFB0_9PROT</name>
<keyword evidence="1" id="KW-1133">Transmembrane helix</keyword>
<accession>A0A1G6WFB0</accession>
<gene>
    <name evidence="2" type="ORF">SAMN04488071_1084</name>
</gene>
<dbReference type="Proteomes" id="UP000183685">
    <property type="component" value="Unassembled WGS sequence"/>
</dbReference>
<reference evidence="2 3" key="1">
    <citation type="submission" date="2016-10" db="EMBL/GenBank/DDBJ databases">
        <authorList>
            <person name="de Groot N.N."/>
        </authorList>
    </citation>
    <scope>NUCLEOTIDE SEQUENCE [LARGE SCALE GENOMIC DNA]</scope>
    <source>
        <strain evidence="2 3">CGMCC 1.9109</strain>
    </source>
</reference>
<keyword evidence="1" id="KW-0812">Transmembrane</keyword>
<proteinExistence type="predicted"/>
<sequence>MRGRKWRRLVNRHALKGKFQSVRSKLDYRDPTLGAANKGRPLLGVENIVVALILLILIGALGYALGVNMNGLWQ</sequence>
<dbReference type="STRING" id="637679.GCA_001550055_02799"/>
<protein>
    <submittedName>
        <fullName evidence="2">Uncharacterized protein</fullName>
    </submittedName>
</protein>
<feature type="transmembrane region" description="Helical" evidence="1">
    <location>
        <begin position="48"/>
        <end position="66"/>
    </location>
</feature>
<dbReference type="EMBL" id="FNAK01000002">
    <property type="protein sequence ID" value="SDD64413.1"/>
    <property type="molecule type" value="Genomic_DNA"/>
</dbReference>
<keyword evidence="3" id="KW-1185">Reference proteome</keyword>
<dbReference type="AlphaFoldDB" id="A0A1G6WFB0"/>
<dbReference type="RefSeq" id="WP_068306158.1">
    <property type="nucleotide sequence ID" value="NZ_DAIOMO010000001.1"/>
</dbReference>
<evidence type="ECO:0000313" key="2">
    <source>
        <dbReference type="EMBL" id="SDD64413.1"/>
    </source>
</evidence>
<evidence type="ECO:0000256" key="1">
    <source>
        <dbReference type="SAM" id="Phobius"/>
    </source>
</evidence>